<dbReference type="Gene3D" id="1.10.10.350">
    <property type="match status" value="1"/>
</dbReference>
<dbReference type="SUPFAM" id="SSF48163">
    <property type="entry name" value="An anticodon-binding domain of class I aminoacyl-tRNA synthetases"/>
    <property type="match status" value="1"/>
</dbReference>
<dbReference type="InterPro" id="IPR000924">
    <property type="entry name" value="Glu/Gln-tRNA-synth"/>
</dbReference>
<reference evidence="11 12" key="1">
    <citation type="submission" date="2023-01" db="EMBL/GenBank/DDBJ databases">
        <title>Novel species of the genus Asticcacaulis isolated from rivers.</title>
        <authorList>
            <person name="Lu H."/>
        </authorList>
    </citation>
    <scope>NUCLEOTIDE SEQUENCE [LARGE SCALE GENOMIC DNA]</scope>
    <source>
        <strain evidence="11 12">LKC15W</strain>
    </source>
</reference>
<dbReference type="PANTHER" id="PTHR43311">
    <property type="entry name" value="GLUTAMATE--TRNA LIGASE"/>
    <property type="match status" value="1"/>
</dbReference>
<evidence type="ECO:0000256" key="7">
    <source>
        <dbReference type="ARBA" id="ARBA00023146"/>
    </source>
</evidence>
<dbReference type="Pfam" id="PF00749">
    <property type="entry name" value="tRNA-synt_1c"/>
    <property type="match status" value="1"/>
</dbReference>
<dbReference type="InterPro" id="IPR049940">
    <property type="entry name" value="GluQ/Sye"/>
</dbReference>
<evidence type="ECO:0000313" key="12">
    <source>
        <dbReference type="Proteomes" id="UP001218579"/>
    </source>
</evidence>
<dbReference type="InterPro" id="IPR014729">
    <property type="entry name" value="Rossmann-like_a/b/a_fold"/>
</dbReference>
<name>A0ABT5HEX6_9CAUL</name>
<comment type="similarity">
    <text evidence="1 8">Belongs to the class-I aminoacyl-tRNA synthetase family. Glutamate--tRNA ligase type 1 subfamily.</text>
</comment>
<accession>A0ABT5HEX6</accession>
<evidence type="ECO:0000256" key="4">
    <source>
        <dbReference type="ARBA" id="ARBA00022741"/>
    </source>
</evidence>
<dbReference type="EC" id="6.1.1.17" evidence="8"/>
<dbReference type="InterPro" id="IPR020751">
    <property type="entry name" value="aa-tRNA-synth_I_codon-bd_sub2"/>
</dbReference>
<evidence type="ECO:0000256" key="8">
    <source>
        <dbReference type="HAMAP-Rule" id="MF_00022"/>
    </source>
</evidence>
<dbReference type="EMBL" id="JAQQKV010000001">
    <property type="protein sequence ID" value="MDC7674797.1"/>
    <property type="molecule type" value="Genomic_DNA"/>
</dbReference>
<feature type="domain" description="Glutamyl/glutaminyl-tRNA synthetase class Ib catalytic" evidence="9">
    <location>
        <begin position="8"/>
        <end position="308"/>
    </location>
</feature>
<dbReference type="Pfam" id="PF19269">
    <property type="entry name" value="Anticodon_2"/>
    <property type="match status" value="1"/>
</dbReference>
<feature type="short sequence motif" description="'KMSKS' region" evidence="8">
    <location>
        <begin position="241"/>
        <end position="245"/>
    </location>
</feature>
<comment type="subunit">
    <text evidence="8">Monomer.</text>
</comment>
<keyword evidence="2 8" id="KW-0963">Cytoplasm</keyword>
<proteinExistence type="inferred from homology"/>
<dbReference type="PANTHER" id="PTHR43311:SF2">
    <property type="entry name" value="GLUTAMATE--TRNA LIGASE, MITOCHONDRIAL-RELATED"/>
    <property type="match status" value="1"/>
</dbReference>
<evidence type="ECO:0000256" key="5">
    <source>
        <dbReference type="ARBA" id="ARBA00022840"/>
    </source>
</evidence>
<dbReference type="InterPro" id="IPR008925">
    <property type="entry name" value="aa_tRNA-synth_I_cd-bd_sf"/>
</dbReference>
<dbReference type="InterPro" id="IPR004527">
    <property type="entry name" value="Glu-tRNA-ligase_bac/mito"/>
</dbReference>
<evidence type="ECO:0000256" key="1">
    <source>
        <dbReference type="ARBA" id="ARBA00007894"/>
    </source>
</evidence>
<comment type="catalytic activity">
    <reaction evidence="8">
        <text>tRNA(Glu) + L-glutamate + ATP = L-glutamyl-tRNA(Glu) + AMP + diphosphate</text>
        <dbReference type="Rhea" id="RHEA:23540"/>
        <dbReference type="Rhea" id="RHEA-COMP:9663"/>
        <dbReference type="Rhea" id="RHEA-COMP:9680"/>
        <dbReference type="ChEBI" id="CHEBI:29985"/>
        <dbReference type="ChEBI" id="CHEBI:30616"/>
        <dbReference type="ChEBI" id="CHEBI:33019"/>
        <dbReference type="ChEBI" id="CHEBI:78442"/>
        <dbReference type="ChEBI" id="CHEBI:78520"/>
        <dbReference type="ChEBI" id="CHEBI:456215"/>
        <dbReference type="EC" id="6.1.1.17"/>
    </reaction>
</comment>
<keyword evidence="7 8" id="KW-0030">Aminoacyl-tRNA synthetase</keyword>
<comment type="subcellular location">
    <subcellularLocation>
        <location evidence="8">Cytoplasm</location>
    </subcellularLocation>
</comment>
<dbReference type="SUPFAM" id="SSF52374">
    <property type="entry name" value="Nucleotidylyl transferase"/>
    <property type="match status" value="1"/>
</dbReference>
<sequence length="469" mass="52229">MPDTKTSVVTRFAPSPTGYLHIGGARTALFNWLYAKATGGRFLIRIEDTDKERSTQAAVDAIFKGLEWLGLTTDEDIVFQSGREQRHKDVVQALFEAGHAYACFMTPEETEAARETARAAGHALRSPWRDQIPTTDQLAAPHVIRFKGPLDEPLIINDAVQGQVKFNTKDMDDLILLRSDGTPTYNLAVVVDDHDMGITHVIRGDDHLNNAARQSLIYMAAGWNLPTFAHIPLIHGPDGAKLSKRHGAQAVGDYQDMGYLPEAMRNYLARLGWSHGDDEIFDDQQMIEWFDIKDINKAPARLDFDKLNHVNAHWIRQCAPERLTSLVEDDLNRREIAIDTAQAEILERTLPLIVERALKITDFADLLAFALAKRPLQIDEKTKKLLTEETIGRLCRLHENLLPLSDWSTGSLEVTLKNFVENEGVGFGKIGPALRGILSGGHPAPDISRILAALGKSESLDRLKDGLSK</sequence>
<keyword evidence="4 8" id="KW-0547">Nucleotide-binding</keyword>
<evidence type="ECO:0000256" key="2">
    <source>
        <dbReference type="ARBA" id="ARBA00022490"/>
    </source>
</evidence>
<comment type="caution">
    <text evidence="8">Lacks conserved residue(s) required for the propagation of feature annotation.</text>
</comment>
<organism evidence="11 12">
    <name type="scientific">Asticcacaulis machinosus</name>
    <dbReference type="NCBI Taxonomy" id="2984211"/>
    <lineage>
        <taxon>Bacteria</taxon>
        <taxon>Pseudomonadati</taxon>
        <taxon>Pseudomonadota</taxon>
        <taxon>Alphaproteobacteria</taxon>
        <taxon>Caulobacterales</taxon>
        <taxon>Caulobacteraceae</taxon>
        <taxon>Asticcacaulis</taxon>
    </lineage>
</organism>
<feature type="domain" description="Aminoacyl-tRNA synthetase class I anticodon-binding" evidence="10">
    <location>
        <begin position="339"/>
        <end position="466"/>
    </location>
</feature>
<evidence type="ECO:0000256" key="3">
    <source>
        <dbReference type="ARBA" id="ARBA00022598"/>
    </source>
</evidence>
<gene>
    <name evidence="8 11" type="primary">gltX</name>
    <name evidence="11" type="ORF">PQU98_01500</name>
</gene>
<dbReference type="Gene3D" id="3.40.50.620">
    <property type="entry name" value="HUPs"/>
    <property type="match status" value="1"/>
</dbReference>
<comment type="function">
    <text evidence="8">Catalyzes the attachment of glutamate to tRNA(Glu) in a two-step reaction: glutamate is first activated by ATP to form Glu-AMP and then transferred to the acceptor end of tRNA(Glu).</text>
</comment>
<comment type="caution">
    <text evidence="11">The sequence shown here is derived from an EMBL/GenBank/DDBJ whole genome shotgun (WGS) entry which is preliminary data.</text>
</comment>
<keyword evidence="3 8" id="KW-0436">Ligase</keyword>
<dbReference type="Proteomes" id="UP001218579">
    <property type="component" value="Unassembled WGS sequence"/>
</dbReference>
<evidence type="ECO:0000313" key="11">
    <source>
        <dbReference type="EMBL" id="MDC7674797.1"/>
    </source>
</evidence>
<feature type="binding site" evidence="8">
    <location>
        <position position="244"/>
    </location>
    <ligand>
        <name>ATP</name>
        <dbReference type="ChEBI" id="CHEBI:30616"/>
    </ligand>
</feature>
<dbReference type="GO" id="GO:0004818">
    <property type="term" value="F:glutamate-tRNA ligase activity"/>
    <property type="evidence" value="ECO:0007669"/>
    <property type="project" value="UniProtKB-EC"/>
</dbReference>
<dbReference type="HAMAP" id="MF_00022">
    <property type="entry name" value="Glu_tRNA_synth_type1"/>
    <property type="match status" value="1"/>
</dbReference>
<dbReference type="InterPro" id="IPR033910">
    <property type="entry name" value="GluRS_core"/>
</dbReference>
<evidence type="ECO:0000259" key="9">
    <source>
        <dbReference type="Pfam" id="PF00749"/>
    </source>
</evidence>
<keyword evidence="5 8" id="KW-0067">ATP-binding</keyword>
<dbReference type="CDD" id="cd00808">
    <property type="entry name" value="GluRS_core"/>
    <property type="match status" value="1"/>
</dbReference>
<protein>
    <recommendedName>
        <fullName evidence="8">Glutamate--tRNA ligase</fullName>
        <ecNumber evidence="8">6.1.1.17</ecNumber>
    </recommendedName>
    <alternativeName>
        <fullName evidence="8">Glutamyl-tRNA synthetase</fullName>
        <shortName evidence="8">GluRS</shortName>
    </alternativeName>
</protein>
<dbReference type="InterPro" id="IPR020058">
    <property type="entry name" value="Glu/Gln-tRNA-synth_Ib_cat-dom"/>
</dbReference>
<keyword evidence="6 8" id="KW-0648">Protein biosynthesis</keyword>
<evidence type="ECO:0000256" key="6">
    <source>
        <dbReference type="ARBA" id="ARBA00022917"/>
    </source>
</evidence>
<feature type="short sequence motif" description="'HIGH' region" evidence="8">
    <location>
        <begin position="14"/>
        <end position="24"/>
    </location>
</feature>
<dbReference type="PROSITE" id="PS00178">
    <property type="entry name" value="AA_TRNA_LIGASE_I"/>
    <property type="match status" value="1"/>
</dbReference>
<evidence type="ECO:0000259" key="10">
    <source>
        <dbReference type="Pfam" id="PF19269"/>
    </source>
</evidence>
<dbReference type="InterPro" id="IPR045462">
    <property type="entry name" value="aa-tRNA-synth_I_cd-bd"/>
</dbReference>
<dbReference type="InterPro" id="IPR001412">
    <property type="entry name" value="aa-tRNA-synth_I_CS"/>
</dbReference>
<keyword evidence="12" id="KW-1185">Reference proteome</keyword>
<dbReference type="NCBIfam" id="TIGR00464">
    <property type="entry name" value="gltX_bact"/>
    <property type="match status" value="1"/>
</dbReference>
<dbReference type="PRINTS" id="PR00987">
    <property type="entry name" value="TRNASYNTHGLU"/>
</dbReference>